<dbReference type="AlphaFoldDB" id="A2BZJ8"/>
<evidence type="ECO:0000313" key="1">
    <source>
        <dbReference type="EMBL" id="ABM74658.1"/>
    </source>
</evidence>
<sequence>MVLMPDSLTPDWSSEFEHYKKLSREVVTNEDIINFFNKNQKAFYLDSFSSSWAKMMEAYEVEESLSSDQLNNLEEMQWQEMPDSLKLFAYNFCIKNGFCYTGTSI</sequence>
<organism evidence="1 2">
    <name type="scientific">Prochlorococcus marinus (strain NATL1A)</name>
    <dbReference type="NCBI Taxonomy" id="167555"/>
    <lineage>
        <taxon>Bacteria</taxon>
        <taxon>Bacillati</taxon>
        <taxon>Cyanobacteriota</taxon>
        <taxon>Cyanophyceae</taxon>
        <taxon>Synechococcales</taxon>
        <taxon>Prochlorococcaceae</taxon>
        <taxon>Prochlorococcus</taxon>
    </lineage>
</organism>
<evidence type="ECO:0000313" key="2">
    <source>
        <dbReference type="Proteomes" id="UP000002592"/>
    </source>
</evidence>
<dbReference type="KEGG" id="pme:NATL1_00941"/>
<dbReference type="Proteomes" id="UP000002592">
    <property type="component" value="Chromosome"/>
</dbReference>
<protein>
    <submittedName>
        <fullName evidence="1">Uncharacterized protein</fullName>
    </submittedName>
</protein>
<gene>
    <name evidence="1" type="ordered locus">NATL1_00941</name>
</gene>
<reference evidence="2" key="1">
    <citation type="journal article" date="2007" name="PLoS Genet.">
        <title>Patterns and implications of gene gain and loss in the evolution of Prochlorococcus.</title>
        <authorList>
            <person name="Kettler G.C."/>
            <person name="Martiny A.C."/>
            <person name="Huang K."/>
            <person name="Zucker J."/>
            <person name="Coleman M.L."/>
            <person name="Rodrigue S."/>
            <person name="Chen F."/>
            <person name="Lapidus A."/>
            <person name="Ferriera S."/>
            <person name="Johnson J."/>
            <person name="Steglich C."/>
            <person name="Church G.M."/>
            <person name="Richardson P."/>
            <person name="Chisholm S.W."/>
        </authorList>
    </citation>
    <scope>NUCLEOTIDE SEQUENCE [LARGE SCALE GENOMIC DNA]</scope>
    <source>
        <strain evidence="2">NATL1A</strain>
    </source>
</reference>
<dbReference type="eggNOG" id="ENOG5030RU7">
    <property type="taxonomic scope" value="Bacteria"/>
</dbReference>
<dbReference type="EMBL" id="CP000553">
    <property type="protein sequence ID" value="ABM74658.1"/>
    <property type="molecule type" value="Genomic_DNA"/>
</dbReference>
<proteinExistence type="predicted"/>
<dbReference type="HOGENOM" id="CLU_2383775_0_0_3"/>
<accession>A2BZJ8</accession>
<name>A2BZJ8_PROM1</name>